<dbReference type="EC" id="3.6.5.2" evidence="2"/>
<dbReference type="GO" id="GO:0005525">
    <property type="term" value="F:GTP binding"/>
    <property type="evidence" value="ECO:0007669"/>
    <property type="project" value="InterPro"/>
</dbReference>
<evidence type="ECO:0000256" key="2">
    <source>
        <dbReference type="ARBA" id="ARBA00011984"/>
    </source>
</evidence>
<dbReference type="SUPFAM" id="SSF52540">
    <property type="entry name" value="P-loop containing nucleoside triphosphate hydrolases"/>
    <property type="match status" value="1"/>
</dbReference>
<evidence type="ECO:0000256" key="4">
    <source>
        <dbReference type="ARBA" id="ARBA00048098"/>
    </source>
</evidence>
<dbReference type="PROSITE" id="PS50181">
    <property type="entry name" value="FBOX"/>
    <property type="match status" value="1"/>
</dbReference>
<dbReference type="PRINTS" id="PR00449">
    <property type="entry name" value="RASTRNSFRMNG"/>
</dbReference>
<feature type="domain" description="F-box" evidence="5">
    <location>
        <begin position="1"/>
        <end position="45"/>
    </location>
</feature>
<dbReference type="SMART" id="SM00173">
    <property type="entry name" value="RAS"/>
    <property type="match status" value="1"/>
</dbReference>
<dbReference type="Gene3D" id="3.40.50.300">
    <property type="entry name" value="P-loop containing nucleotide triphosphate hydrolases"/>
    <property type="match status" value="1"/>
</dbReference>
<dbReference type="SMART" id="SM00256">
    <property type="entry name" value="FBOX"/>
    <property type="match status" value="1"/>
</dbReference>
<gene>
    <name evidence="6" type="ORF">AKO1_011750</name>
</gene>
<dbReference type="PROSITE" id="PS51419">
    <property type="entry name" value="RAB"/>
    <property type="match status" value="1"/>
</dbReference>
<evidence type="ECO:0000313" key="7">
    <source>
        <dbReference type="Proteomes" id="UP001431209"/>
    </source>
</evidence>
<dbReference type="InterPro" id="IPR001806">
    <property type="entry name" value="Small_GTPase"/>
</dbReference>
<comment type="similarity">
    <text evidence="1">Belongs to the small GTPase superfamily. Ras family.</text>
</comment>
<comment type="catalytic activity">
    <reaction evidence="4">
        <text>GTP + H2O = GDP + phosphate + H(+)</text>
        <dbReference type="Rhea" id="RHEA:19669"/>
        <dbReference type="ChEBI" id="CHEBI:15377"/>
        <dbReference type="ChEBI" id="CHEBI:15378"/>
        <dbReference type="ChEBI" id="CHEBI:37565"/>
        <dbReference type="ChEBI" id="CHEBI:43474"/>
        <dbReference type="ChEBI" id="CHEBI:58189"/>
        <dbReference type="EC" id="3.6.5.2"/>
    </reaction>
</comment>
<dbReference type="Pfam" id="PF12937">
    <property type="entry name" value="F-box-like"/>
    <property type="match status" value="1"/>
</dbReference>
<dbReference type="SMART" id="SM00175">
    <property type="entry name" value="RAB"/>
    <property type="match status" value="1"/>
</dbReference>
<reference evidence="6 7" key="1">
    <citation type="submission" date="2024-03" db="EMBL/GenBank/DDBJ databases">
        <title>The Acrasis kona genome and developmental transcriptomes reveal deep origins of eukaryotic multicellular pathways.</title>
        <authorList>
            <person name="Sheikh S."/>
            <person name="Fu C.-J."/>
            <person name="Brown M.W."/>
            <person name="Baldauf S.L."/>
        </authorList>
    </citation>
    <scope>NUCLEOTIDE SEQUENCE [LARGE SCALE GENOMIC DNA]</scope>
    <source>
        <strain evidence="6 7">ATCC MYA-3509</strain>
    </source>
</reference>
<dbReference type="PANTHER" id="PTHR45704">
    <property type="entry name" value="RAS-LIKE FAMILY MEMBER 11"/>
    <property type="match status" value="1"/>
</dbReference>
<dbReference type="Gene3D" id="1.20.1280.50">
    <property type="match status" value="1"/>
</dbReference>
<comment type="caution">
    <text evidence="6">The sequence shown here is derived from an EMBL/GenBank/DDBJ whole genome shotgun (WGS) entry which is preliminary data.</text>
</comment>
<dbReference type="Proteomes" id="UP001431209">
    <property type="component" value="Unassembled WGS sequence"/>
</dbReference>
<dbReference type="PROSITE" id="PS51421">
    <property type="entry name" value="RAS"/>
    <property type="match status" value="1"/>
</dbReference>
<dbReference type="InterPro" id="IPR051065">
    <property type="entry name" value="Ras-related_GTPase"/>
</dbReference>
<dbReference type="Pfam" id="PF00071">
    <property type="entry name" value="Ras"/>
    <property type="match status" value="1"/>
</dbReference>
<keyword evidence="7" id="KW-1185">Reference proteome</keyword>
<organism evidence="6 7">
    <name type="scientific">Acrasis kona</name>
    <dbReference type="NCBI Taxonomy" id="1008807"/>
    <lineage>
        <taxon>Eukaryota</taxon>
        <taxon>Discoba</taxon>
        <taxon>Heterolobosea</taxon>
        <taxon>Tetramitia</taxon>
        <taxon>Eutetramitia</taxon>
        <taxon>Acrasidae</taxon>
        <taxon>Acrasis</taxon>
    </lineage>
</organism>
<dbReference type="InterPro" id="IPR027417">
    <property type="entry name" value="P-loop_NTPase"/>
</dbReference>
<evidence type="ECO:0000256" key="3">
    <source>
        <dbReference type="ARBA" id="ARBA00022801"/>
    </source>
</evidence>
<dbReference type="CDD" id="cd09917">
    <property type="entry name" value="F-box_SF"/>
    <property type="match status" value="1"/>
</dbReference>
<evidence type="ECO:0000313" key="6">
    <source>
        <dbReference type="EMBL" id="KAL0485419.1"/>
    </source>
</evidence>
<evidence type="ECO:0000259" key="5">
    <source>
        <dbReference type="PROSITE" id="PS50181"/>
    </source>
</evidence>
<dbReference type="InterPro" id="IPR001810">
    <property type="entry name" value="F-box_dom"/>
</dbReference>
<dbReference type="EMBL" id="JAOPGA020001138">
    <property type="protein sequence ID" value="KAL0485419.1"/>
    <property type="molecule type" value="Genomic_DNA"/>
</dbReference>
<accession>A0AAW2Z7V9</accession>
<proteinExistence type="inferred from homology"/>
<evidence type="ECO:0000256" key="1">
    <source>
        <dbReference type="ARBA" id="ARBA00008344"/>
    </source>
</evidence>
<keyword evidence="3" id="KW-0378">Hydrolase</keyword>
<sequence>MWLPPEILVNIINFLPPDALLHYKLSLVCKDFKAVADSEDRWKEILYYTFPDSKCYVTKNFKRGFFQMARFINDLRNKKILFNNNENEDLLVSFRKNIKIVGDRSTGKSLFFFQWSQHGSFAEGDEEERHTKIIKFNGKYGMTFSEVIEDVDRIEVGKCDGIFVLYSITDRKSFVHAQLLLDSITLHSNSVRKSAVVLIGNKSDAAEDRVVQYDEGTQLAAKHGAQFTETTSMDKLDVQGAFLVMVKELKRLDVNYKKLWKQIERGSSINNRLNCKIM</sequence>
<dbReference type="InterPro" id="IPR036047">
    <property type="entry name" value="F-box-like_dom_sf"/>
</dbReference>
<name>A0AAW2Z7V9_9EUKA</name>
<dbReference type="GO" id="GO:0003925">
    <property type="term" value="F:G protein activity"/>
    <property type="evidence" value="ECO:0007669"/>
    <property type="project" value="UniProtKB-EC"/>
</dbReference>
<dbReference type="SUPFAM" id="SSF81383">
    <property type="entry name" value="F-box domain"/>
    <property type="match status" value="1"/>
</dbReference>
<protein>
    <recommendedName>
        <fullName evidence="2">small monomeric GTPase</fullName>
        <ecNumber evidence="2">3.6.5.2</ecNumber>
    </recommendedName>
</protein>
<dbReference type="AlphaFoldDB" id="A0AAW2Z7V9"/>